<evidence type="ECO:0000313" key="3">
    <source>
        <dbReference type="Proteomes" id="UP001202674"/>
    </source>
</evidence>
<dbReference type="SUPFAM" id="SSF56300">
    <property type="entry name" value="Metallo-dependent phosphatases"/>
    <property type="match status" value="1"/>
</dbReference>
<keyword evidence="3" id="KW-1185">Reference proteome</keyword>
<name>A0AAE3FQY7_9EURY</name>
<feature type="region of interest" description="Disordered" evidence="1">
    <location>
        <begin position="141"/>
        <end position="166"/>
    </location>
</feature>
<organism evidence="2 3">
    <name type="scientific">Natranaeroarchaeum aerophilus</name>
    <dbReference type="NCBI Taxonomy" id="2917711"/>
    <lineage>
        <taxon>Archaea</taxon>
        <taxon>Methanobacteriati</taxon>
        <taxon>Methanobacteriota</taxon>
        <taxon>Stenosarchaea group</taxon>
        <taxon>Halobacteria</taxon>
        <taxon>Halobacteriales</taxon>
        <taxon>Natronoarchaeaceae</taxon>
        <taxon>Natranaeroarchaeum</taxon>
    </lineage>
</organism>
<protein>
    <submittedName>
        <fullName evidence="2">Uncharacterized protein</fullName>
    </submittedName>
</protein>
<dbReference type="Proteomes" id="UP001202674">
    <property type="component" value="Unassembled WGS sequence"/>
</dbReference>
<feature type="compositionally biased region" description="Basic and acidic residues" evidence="1">
    <location>
        <begin position="650"/>
        <end position="660"/>
    </location>
</feature>
<gene>
    <name evidence="2" type="ORF">AArcSt11_08615</name>
</gene>
<evidence type="ECO:0000256" key="1">
    <source>
        <dbReference type="SAM" id="MobiDB-lite"/>
    </source>
</evidence>
<reference evidence="2 3" key="1">
    <citation type="journal article" date="2022" name="Syst. Appl. Microbiol.">
        <title>Natronocalculus amylovorans gen. nov., sp. nov., and Natranaeroarchaeum aerophilus sp. nov., dominant culturable amylolytic natronoarchaea from hypersaline soda lakes in southwestern Siberia.</title>
        <authorList>
            <person name="Sorokin D.Y."/>
            <person name="Elcheninov A.G."/>
            <person name="Khizhniak T.V."/>
            <person name="Koenen M."/>
            <person name="Bale N.J."/>
            <person name="Damste J.S.S."/>
            <person name="Kublanov I.V."/>
        </authorList>
    </citation>
    <scope>NUCLEOTIDE SEQUENCE [LARGE SCALE GENOMIC DNA]</scope>
    <source>
        <strain evidence="2 3">AArc-St1-1</strain>
    </source>
</reference>
<dbReference type="AlphaFoldDB" id="A0AAE3FQY7"/>
<dbReference type="InterPro" id="IPR050535">
    <property type="entry name" value="DNA_Repair-Maintenance_Comp"/>
</dbReference>
<dbReference type="Pfam" id="PF25943">
    <property type="entry name" value="DUF7983"/>
    <property type="match status" value="1"/>
</dbReference>
<sequence>MAKPPKLVRSTDDELRIKASFPNGRYTFSLRPEAKQLLTELGYSSGDTLPWYLFKALALIGDAWLPNTGGSFSDDLAVPDALTPMRSEEAAALADHLQGRRVGRDTREQLSDVIAASALDQHLSVADFEFKEDWIAQTDSLVSDTSNSDPIEQKKKHPAPDKQSPSLSLLHIGKTTLGRKNMGRVARKSDYLDAFAQAVDTAIDRQVDAVLHTGHLFQSRKPDRETVSNLQTELKKLKDNSIPFYFVCGPKEAEIQSTVLESLARSGFLKPIGGQTVELDDGLTLVGIDDASQSTVEEIAFTEVSEDETLLVACGGTDVGRSNNRVIQAVERRAPSQPIAFFAGKRAHPVCKEHAGRHLLDPGSVEHILSQSTIEQAPPECGVNEYSISDGTLQMTRHELDTRSFSTFEFEVTGSTTLDSIRTTIERHDLQNQAVLAVLTGSGSEVKKPSRKAVQSLIGDHAYCARVYDDRATSDNEDEKEEGPQSATADDSQGAALQEVLETVMGLETEHPFDVSEMETETLADRYALFSKAKSQIDDLRTDVRDELASRVGPDETVAGEFGKVVGTESRRRSLRDDETVTEVLRNHGVPAEQVTVETFDPEKIDQLLENETVPITEEEIFEITESKYIRRQELDLEDGVDSKTTTGQREAKSDHESKSHKVYLGNGAPIGGWIPVERSVVEDEIVPLIKKHRGAGSDGTISVNFSSDVSISGWSHVDADVVTEQVLPLVKQYRTD</sequence>
<comment type="caution">
    <text evidence="2">The sequence shown here is derived from an EMBL/GenBank/DDBJ whole genome shotgun (WGS) entry which is preliminary data.</text>
</comment>
<dbReference type="RefSeq" id="WP_250596327.1">
    <property type="nucleotide sequence ID" value="NZ_JAKRVY010000004.1"/>
</dbReference>
<dbReference type="InterPro" id="IPR058289">
    <property type="entry name" value="DUF7983"/>
</dbReference>
<proteinExistence type="predicted"/>
<feature type="region of interest" description="Disordered" evidence="1">
    <location>
        <begin position="472"/>
        <end position="493"/>
    </location>
</feature>
<accession>A0AAE3FQY7</accession>
<dbReference type="PANTHER" id="PTHR30337:SF0">
    <property type="entry name" value="NUCLEASE SBCCD SUBUNIT D"/>
    <property type="match status" value="1"/>
</dbReference>
<dbReference type="Gene3D" id="3.60.21.10">
    <property type="match status" value="1"/>
</dbReference>
<dbReference type="PANTHER" id="PTHR30337">
    <property type="entry name" value="COMPONENT OF ATP-DEPENDENT DSDNA EXONUCLEASE"/>
    <property type="match status" value="1"/>
</dbReference>
<dbReference type="EMBL" id="JAKRVY010000004">
    <property type="protein sequence ID" value="MCL9813713.1"/>
    <property type="molecule type" value="Genomic_DNA"/>
</dbReference>
<evidence type="ECO:0000313" key="2">
    <source>
        <dbReference type="EMBL" id="MCL9813713.1"/>
    </source>
</evidence>
<feature type="region of interest" description="Disordered" evidence="1">
    <location>
        <begin position="640"/>
        <end position="663"/>
    </location>
</feature>
<feature type="compositionally biased region" description="Polar residues" evidence="1">
    <location>
        <begin position="141"/>
        <end position="150"/>
    </location>
</feature>
<dbReference type="InterPro" id="IPR029052">
    <property type="entry name" value="Metallo-depent_PP-like"/>
</dbReference>